<keyword evidence="2" id="KW-0489">Methyltransferase</keyword>
<comment type="caution">
    <text evidence="2">The sequence shown here is derived from an EMBL/GenBank/DDBJ whole genome shotgun (WGS) entry which is preliminary data.</text>
</comment>
<dbReference type="PATRIC" id="fig|1305731.5.peg.274"/>
<accession>A0A0P8B576</accession>
<dbReference type="AlphaFoldDB" id="A0A0P8B576"/>
<dbReference type="EMBL" id="LJZQ01000012">
    <property type="protein sequence ID" value="KPQ28758.1"/>
    <property type="molecule type" value="Genomic_DNA"/>
</dbReference>
<reference evidence="2 3" key="1">
    <citation type="submission" date="2015-09" db="EMBL/GenBank/DDBJ databases">
        <title>Identification and resolution of microdiversity through metagenomic sequencing of parallel consortia.</title>
        <authorList>
            <person name="Nelson W.C."/>
            <person name="Romine M.F."/>
            <person name="Lindemann S.R."/>
        </authorList>
    </citation>
    <scope>NUCLEOTIDE SEQUENCE [LARGE SCALE GENOMIC DNA]</scope>
    <source>
        <strain evidence="2">HL-55</strain>
    </source>
</reference>
<dbReference type="Gene3D" id="3.40.50.150">
    <property type="entry name" value="Vaccinia Virus protein VP39"/>
    <property type="match status" value="1"/>
</dbReference>
<dbReference type="GO" id="GO:0032259">
    <property type="term" value="P:methylation"/>
    <property type="evidence" value="ECO:0007669"/>
    <property type="project" value="UniProtKB-KW"/>
</dbReference>
<dbReference type="Proteomes" id="UP000050416">
    <property type="component" value="Unassembled WGS sequence"/>
</dbReference>
<evidence type="ECO:0000313" key="2">
    <source>
        <dbReference type="EMBL" id="KPQ28758.1"/>
    </source>
</evidence>
<protein>
    <submittedName>
        <fullName evidence="2">Methylase involved in ubiquinone/menaquinone biosynthesis</fullName>
    </submittedName>
</protein>
<dbReference type="OrthoDB" id="9772751at2"/>
<dbReference type="STRING" id="1305731.GCA_000934705_02517"/>
<dbReference type="InterPro" id="IPR013216">
    <property type="entry name" value="Methyltransf_11"/>
</dbReference>
<gene>
    <name evidence="2" type="ORF">HLUCCX14_09650</name>
</gene>
<dbReference type="InterPro" id="IPR029063">
    <property type="entry name" value="SAM-dependent_MTases_sf"/>
</dbReference>
<name>A0A0P8B576_9GAMM</name>
<dbReference type="SUPFAM" id="SSF53335">
    <property type="entry name" value="S-adenosyl-L-methionine-dependent methyltransferases"/>
    <property type="match status" value="1"/>
</dbReference>
<evidence type="ECO:0000259" key="1">
    <source>
        <dbReference type="Pfam" id="PF08241"/>
    </source>
</evidence>
<keyword evidence="2" id="KW-0808">Transferase</keyword>
<proteinExistence type="predicted"/>
<dbReference type="Pfam" id="PF08241">
    <property type="entry name" value="Methyltransf_11"/>
    <property type="match status" value="1"/>
</dbReference>
<feature type="domain" description="Methyltransferase type 11" evidence="1">
    <location>
        <begin position="89"/>
        <end position="132"/>
    </location>
</feature>
<dbReference type="GO" id="GO:0008757">
    <property type="term" value="F:S-adenosylmethionine-dependent methyltransferase activity"/>
    <property type="evidence" value="ECO:0007669"/>
    <property type="project" value="InterPro"/>
</dbReference>
<sequence length="255" mass="28586">MIADYAEIFRHRGGSYHRAMLTVPHARVREFQRAVEPLAADLAANPMLRVADVPAGGEYLQYFLPNSIIYQGFDPSSGFNSDLHESCGLADLPFAGQSIDALVSLAGLHHCTDKRPFLNACHCALVPRGLLSVLDVRAGSPEARFLDEFVGEYNGMGHQGDYLGPEFVLQCDTQHWEILSAGVVDCHWQFANNTELCEFCRGLFRLQNVSNTAILDAVARYLNFRASVDSHEPVQLPWRLYRVVARKRLSNQREH</sequence>
<keyword evidence="2" id="KW-0830">Ubiquinone</keyword>
<evidence type="ECO:0000313" key="3">
    <source>
        <dbReference type="Proteomes" id="UP000050416"/>
    </source>
</evidence>
<organism evidence="2 3">
    <name type="scientific">Marinobacter excellens HL-55</name>
    <dbReference type="NCBI Taxonomy" id="1305731"/>
    <lineage>
        <taxon>Bacteria</taxon>
        <taxon>Pseudomonadati</taxon>
        <taxon>Pseudomonadota</taxon>
        <taxon>Gammaproteobacteria</taxon>
        <taxon>Pseudomonadales</taxon>
        <taxon>Marinobacteraceae</taxon>
        <taxon>Marinobacter</taxon>
    </lineage>
</organism>